<reference evidence="3 4" key="1">
    <citation type="submission" date="2024-10" db="EMBL/GenBank/DDBJ databases">
        <title>The Natural Products Discovery Center: Release of the First 8490 Sequenced Strains for Exploring Actinobacteria Biosynthetic Diversity.</title>
        <authorList>
            <person name="Kalkreuter E."/>
            <person name="Kautsar S.A."/>
            <person name="Yang D."/>
            <person name="Bader C.D."/>
            <person name="Teijaro C.N."/>
            <person name="Fluegel L."/>
            <person name="Davis C.M."/>
            <person name="Simpson J.R."/>
            <person name="Lauterbach L."/>
            <person name="Steele A.D."/>
            <person name="Gui C."/>
            <person name="Meng S."/>
            <person name="Li G."/>
            <person name="Viehrig K."/>
            <person name="Ye F."/>
            <person name="Su P."/>
            <person name="Kiefer A.F."/>
            <person name="Nichols A."/>
            <person name="Cepeda A.J."/>
            <person name="Yan W."/>
            <person name="Fan B."/>
            <person name="Jiang Y."/>
            <person name="Adhikari A."/>
            <person name="Zheng C.-J."/>
            <person name="Schuster L."/>
            <person name="Cowan T.M."/>
            <person name="Smanski M.J."/>
            <person name="Chevrette M.G."/>
            <person name="De Carvalho L.P.S."/>
            <person name="Shen B."/>
        </authorList>
    </citation>
    <scope>NUCLEOTIDE SEQUENCE [LARGE SCALE GENOMIC DNA]</scope>
    <source>
        <strain evidence="3 4">NPDC020602</strain>
    </source>
</reference>
<comment type="caution">
    <text evidence="3">The sequence shown here is derived from an EMBL/GenBank/DDBJ whole genome shotgun (WGS) entry which is preliminary data.</text>
</comment>
<comment type="similarity">
    <text evidence="1">Belongs to the short-chain dehydrogenases/reductases (SDR) family.</text>
</comment>
<dbReference type="PANTHER" id="PTHR43639:SF1">
    <property type="entry name" value="SHORT-CHAIN DEHYDROGENASE_REDUCTASE FAMILY PROTEIN"/>
    <property type="match status" value="1"/>
</dbReference>
<dbReference type="Pfam" id="PF13561">
    <property type="entry name" value="adh_short_C2"/>
    <property type="match status" value="1"/>
</dbReference>
<dbReference type="SUPFAM" id="SSF51735">
    <property type="entry name" value="NAD(P)-binding Rossmann-fold domains"/>
    <property type="match status" value="1"/>
</dbReference>
<dbReference type="CDD" id="cd05233">
    <property type="entry name" value="SDR_c"/>
    <property type="match status" value="1"/>
</dbReference>
<dbReference type="PROSITE" id="PS00061">
    <property type="entry name" value="ADH_SHORT"/>
    <property type="match status" value="1"/>
</dbReference>
<dbReference type="GO" id="GO:0016491">
    <property type="term" value="F:oxidoreductase activity"/>
    <property type="evidence" value="ECO:0007669"/>
    <property type="project" value="UniProtKB-KW"/>
</dbReference>
<organism evidence="3 4">
    <name type="scientific">Streptomyces litmocidini</name>
    <dbReference type="NCBI Taxonomy" id="67318"/>
    <lineage>
        <taxon>Bacteria</taxon>
        <taxon>Bacillati</taxon>
        <taxon>Actinomycetota</taxon>
        <taxon>Actinomycetes</taxon>
        <taxon>Kitasatosporales</taxon>
        <taxon>Streptomycetaceae</taxon>
        <taxon>Streptomyces</taxon>
    </lineage>
</organism>
<evidence type="ECO:0000313" key="3">
    <source>
        <dbReference type="EMBL" id="MFI1717091.1"/>
    </source>
</evidence>
<dbReference type="EC" id="1.1.1.-" evidence="3"/>
<gene>
    <name evidence="3" type="ORF">ACH407_26410</name>
</gene>
<keyword evidence="2 3" id="KW-0560">Oxidoreductase</keyword>
<evidence type="ECO:0000256" key="2">
    <source>
        <dbReference type="ARBA" id="ARBA00023002"/>
    </source>
</evidence>
<sequence length="255" mass="26262">MNLPATGRRVLVSGASRGLGRAVAQAFAANGDRVAVHFGSRAEDARVSLESLTGTGHVLVGGDLANPAQAAAVMDMAAEGLGGIDVLVNNAAVNSRHPLPETSYEEWVAVWRQHVEVNLLATANLSHLAARLMIEQGTGGRIVNIGSRGAFRGEPDHPAYGATKAAVHALGQSLAVSLAPHGIAVASVAPGFFATERVAPRLEGPEGEAIREQSPFGRVGSAEEIAAAVLWLASPAAEWSSGTILDLNGASYLRS</sequence>
<dbReference type="InterPro" id="IPR036291">
    <property type="entry name" value="NAD(P)-bd_dom_sf"/>
</dbReference>
<accession>A0ABW7UCB6</accession>
<keyword evidence="4" id="KW-1185">Reference proteome</keyword>
<evidence type="ECO:0000313" key="4">
    <source>
        <dbReference type="Proteomes" id="UP001611339"/>
    </source>
</evidence>
<dbReference type="PRINTS" id="PR00081">
    <property type="entry name" value="GDHRDH"/>
</dbReference>
<protein>
    <submittedName>
        <fullName evidence="3">SDR family NAD(P)-dependent oxidoreductase</fullName>
        <ecNumber evidence="3">1.1.1.-</ecNumber>
    </submittedName>
</protein>
<dbReference type="InterPro" id="IPR020904">
    <property type="entry name" value="Sc_DH/Rdtase_CS"/>
</dbReference>
<dbReference type="RefSeq" id="WP_359587250.1">
    <property type="nucleotide sequence ID" value="NZ_JBEYXG010000002.1"/>
</dbReference>
<name>A0ABW7UCB6_9ACTN</name>
<dbReference type="PRINTS" id="PR00080">
    <property type="entry name" value="SDRFAMILY"/>
</dbReference>
<dbReference type="EMBL" id="JBIRUI010000012">
    <property type="protein sequence ID" value="MFI1717091.1"/>
    <property type="molecule type" value="Genomic_DNA"/>
</dbReference>
<evidence type="ECO:0000256" key="1">
    <source>
        <dbReference type="ARBA" id="ARBA00006484"/>
    </source>
</evidence>
<dbReference type="InterPro" id="IPR002347">
    <property type="entry name" value="SDR_fam"/>
</dbReference>
<proteinExistence type="inferred from homology"/>
<dbReference type="PANTHER" id="PTHR43639">
    <property type="entry name" value="OXIDOREDUCTASE, SHORT-CHAIN DEHYDROGENASE/REDUCTASE FAMILY (AFU_ORTHOLOGUE AFUA_5G02870)"/>
    <property type="match status" value="1"/>
</dbReference>
<dbReference type="Gene3D" id="3.40.50.720">
    <property type="entry name" value="NAD(P)-binding Rossmann-like Domain"/>
    <property type="match status" value="1"/>
</dbReference>
<dbReference type="Proteomes" id="UP001611339">
    <property type="component" value="Unassembled WGS sequence"/>
</dbReference>